<keyword evidence="13" id="KW-1133">Transmembrane helix</keyword>
<dbReference type="PROSITE" id="PS00232">
    <property type="entry name" value="CADHERIN_1"/>
    <property type="match status" value="2"/>
</dbReference>
<organism evidence="15 16">
    <name type="scientific">Callorhinchus milii</name>
    <name type="common">Ghost shark</name>
    <dbReference type="NCBI Taxonomy" id="7868"/>
    <lineage>
        <taxon>Eukaryota</taxon>
        <taxon>Metazoa</taxon>
        <taxon>Chordata</taxon>
        <taxon>Craniata</taxon>
        <taxon>Vertebrata</taxon>
        <taxon>Chondrichthyes</taxon>
        <taxon>Holocephali</taxon>
        <taxon>Chimaeriformes</taxon>
        <taxon>Callorhinchidae</taxon>
        <taxon>Callorhinchus</taxon>
    </lineage>
</organism>
<evidence type="ECO:0000256" key="5">
    <source>
        <dbReference type="ARBA" id="ARBA00022723"/>
    </source>
</evidence>
<keyword evidence="11" id="KW-0325">Glycoprotein</keyword>
<dbReference type="InterPro" id="IPR039808">
    <property type="entry name" value="Cadherin"/>
</dbReference>
<reference evidence="16" key="2">
    <citation type="journal article" date="2007" name="PLoS Biol.">
        <title>Survey sequencing and comparative analysis of the elephant shark (Callorhinchus milii) genome.</title>
        <authorList>
            <person name="Venkatesh B."/>
            <person name="Kirkness E.F."/>
            <person name="Loh Y.H."/>
            <person name="Halpern A.L."/>
            <person name="Lee A.P."/>
            <person name="Johnson J."/>
            <person name="Dandona N."/>
            <person name="Viswanathan L.D."/>
            <person name="Tay A."/>
            <person name="Venter J.C."/>
            <person name="Strausberg R.L."/>
            <person name="Brenner S."/>
        </authorList>
    </citation>
    <scope>NUCLEOTIDE SEQUENCE [LARGE SCALE GENOMIC DNA]</scope>
</reference>
<dbReference type="GO" id="GO:0044331">
    <property type="term" value="P:cell-cell adhesion mediated by cadherin"/>
    <property type="evidence" value="ECO:0007669"/>
    <property type="project" value="TreeGrafter"/>
</dbReference>
<evidence type="ECO:0000256" key="12">
    <source>
        <dbReference type="PROSITE-ProRule" id="PRU00043"/>
    </source>
</evidence>
<evidence type="ECO:0000256" key="11">
    <source>
        <dbReference type="ARBA" id="ARBA00023180"/>
    </source>
</evidence>
<dbReference type="InterPro" id="IPR020894">
    <property type="entry name" value="Cadherin_CS"/>
</dbReference>
<reference evidence="15" key="5">
    <citation type="submission" date="2025-09" db="UniProtKB">
        <authorList>
            <consortium name="Ensembl"/>
        </authorList>
    </citation>
    <scope>IDENTIFICATION</scope>
</reference>
<dbReference type="FunFam" id="2.60.40.60:FF:000019">
    <property type="entry name" value="Cadherin 2"/>
    <property type="match status" value="1"/>
</dbReference>
<keyword evidence="6" id="KW-0732">Signal</keyword>
<reference evidence="15" key="4">
    <citation type="submission" date="2025-08" db="UniProtKB">
        <authorList>
            <consortium name="Ensembl"/>
        </authorList>
    </citation>
    <scope>IDENTIFICATION</scope>
</reference>
<evidence type="ECO:0000256" key="10">
    <source>
        <dbReference type="ARBA" id="ARBA00023136"/>
    </source>
</evidence>
<reference evidence="16" key="1">
    <citation type="journal article" date="2006" name="Science">
        <title>Ancient noncoding elements conserved in the human genome.</title>
        <authorList>
            <person name="Venkatesh B."/>
            <person name="Kirkness E.F."/>
            <person name="Loh Y.H."/>
            <person name="Halpern A.L."/>
            <person name="Lee A.P."/>
            <person name="Johnson J."/>
            <person name="Dandona N."/>
            <person name="Viswanathan L.D."/>
            <person name="Tay A."/>
            <person name="Venter J.C."/>
            <person name="Strausberg R.L."/>
            <person name="Brenner S."/>
        </authorList>
    </citation>
    <scope>NUCLEOTIDE SEQUENCE [LARGE SCALE GENOMIC DNA]</scope>
</reference>
<dbReference type="AlphaFoldDB" id="A0A4W3IW37"/>
<keyword evidence="9" id="KW-0130">Cell adhesion</keyword>
<dbReference type="GO" id="GO:0016339">
    <property type="term" value="P:calcium-dependent cell-cell adhesion via plasma membrane cell adhesion molecules"/>
    <property type="evidence" value="ECO:0007669"/>
    <property type="project" value="TreeGrafter"/>
</dbReference>
<dbReference type="Proteomes" id="UP000314986">
    <property type="component" value="Unassembled WGS sequence"/>
</dbReference>
<evidence type="ECO:0000313" key="15">
    <source>
        <dbReference type="Ensembl" id="ENSCMIP00000031591.1"/>
    </source>
</evidence>
<dbReference type="InterPro" id="IPR015919">
    <property type="entry name" value="Cadherin-like_sf"/>
</dbReference>
<dbReference type="FunFam" id="2.60.40.60:FF:000011">
    <property type="entry name" value="Cadherin 1"/>
    <property type="match status" value="1"/>
</dbReference>
<dbReference type="GO" id="GO:0034332">
    <property type="term" value="P:adherens junction organization"/>
    <property type="evidence" value="ECO:0007669"/>
    <property type="project" value="TreeGrafter"/>
</dbReference>
<dbReference type="OMA" id="LRTKRRW"/>
<name>A0A4W3IW37_CALMI</name>
<feature type="domain" description="Cadherin" evidence="14">
    <location>
        <begin position="138"/>
        <end position="247"/>
    </location>
</feature>
<dbReference type="PRINTS" id="PR00205">
    <property type="entry name" value="CADHERIN"/>
</dbReference>
<reference evidence="16" key="3">
    <citation type="journal article" date="2014" name="Nature">
        <title>Elephant shark genome provides unique insights into gnathostome evolution.</title>
        <authorList>
            <consortium name="International Elephant Shark Genome Sequencing Consortium"/>
            <person name="Venkatesh B."/>
            <person name="Lee A.P."/>
            <person name="Ravi V."/>
            <person name="Maurya A.K."/>
            <person name="Lian M.M."/>
            <person name="Swann J.B."/>
            <person name="Ohta Y."/>
            <person name="Flajnik M.F."/>
            <person name="Sutoh Y."/>
            <person name="Kasahara M."/>
            <person name="Hoon S."/>
            <person name="Gangu V."/>
            <person name="Roy S.W."/>
            <person name="Irimia M."/>
            <person name="Korzh V."/>
            <person name="Kondrychyn I."/>
            <person name="Lim Z.W."/>
            <person name="Tay B.H."/>
            <person name="Tohari S."/>
            <person name="Kong K.W."/>
            <person name="Ho S."/>
            <person name="Lorente-Galdos B."/>
            <person name="Quilez J."/>
            <person name="Marques-Bonet T."/>
            <person name="Raney B.J."/>
            <person name="Ingham P.W."/>
            <person name="Tay A."/>
            <person name="Hillier L.W."/>
            <person name="Minx P."/>
            <person name="Boehm T."/>
            <person name="Wilson R.K."/>
            <person name="Brenner S."/>
            <person name="Warren W.C."/>
        </authorList>
    </citation>
    <scope>NUCLEOTIDE SEQUENCE [LARGE SCALE GENOMIC DNA]</scope>
</reference>
<evidence type="ECO:0000256" key="6">
    <source>
        <dbReference type="ARBA" id="ARBA00022729"/>
    </source>
</evidence>
<dbReference type="PANTHER" id="PTHR24027:SF78">
    <property type="entry name" value="CADHERIN-LIKE PROTEIN 26"/>
    <property type="match status" value="1"/>
</dbReference>
<accession>A0A4W3IW37</accession>
<dbReference type="PANTHER" id="PTHR24027">
    <property type="entry name" value="CADHERIN-23"/>
    <property type="match status" value="1"/>
</dbReference>
<keyword evidence="3" id="KW-1003">Cell membrane</keyword>
<dbReference type="InParanoid" id="A0A4W3IW37"/>
<dbReference type="GO" id="GO:0045296">
    <property type="term" value="F:cadherin binding"/>
    <property type="evidence" value="ECO:0007669"/>
    <property type="project" value="TreeGrafter"/>
</dbReference>
<evidence type="ECO:0000256" key="13">
    <source>
        <dbReference type="SAM" id="Phobius"/>
    </source>
</evidence>
<feature type="transmembrane region" description="Helical" evidence="13">
    <location>
        <begin position="574"/>
        <end position="592"/>
    </location>
</feature>
<dbReference type="GO" id="GO:0007043">
    <property type="term" value="P:cell-cell junction assembly"/>
    <property type="evidence" value="ECO:0007669"/>
    <property type="project" value="TreeGrafter"/>
</dbReference>
<dbReference type="Pfam" id="PF00028">
    <property type="entry name" value="Cadherin"/>
    <property type="match status" value="4"/>
</dbReference>
<dbReference type="FunFam" id="2.60.40.60:FF:000031">
    <property type="entry name" value="Cadherin 3"/>
    <property type="match status" value="1"/>
</dbReference>
<comment type="subcellular location">
    <subcellularLocation>
        <location evidence="1">Cell membrane</location>
    </subcellularLocation>
    <subcellularLocation>
        <location evidence="2">Cytoplasm</location>
    </subcellularLocation>
</comment>
<keyword evidence="16" id="KW-1185">Reference proteome</keyword>
<dbReference type="PROSITE" id="PS50268">
    <property type="entry name" value="CADHERIN_2"/>
    <property type="match status" value="4"/>
</dbReference>
<dbReference type="GO" id="GO:0005509">
    <property type="term" value="F:calcium ion binding"/>
    <property type="evidence" value="ECO:0007669"/>
    <property type="project" value="UniProtKB-UniRule"/>
</dbReference>
<keyword evidence="5" id="KW-0479">Metal-binding</keyword>
<dbReference type="Gene3D" id="2.60.40.60">
    <property type="entry name" value="Cadherins"/>
    <property type="match status" value="5"/>
</dbReference>
<evidence type="ECO:0000256" key="7">
    <source>
        <dbReference type="ARBA" id="ARBA00022737"/>
    </source>
</evidence>
<dbReference type="GO" id="GO:0016342">
    <property type="term" value="C:catenin complex"/>
    <property type="evidence" value="ECO:0007669"/>
    <property type="project" value="TreeGrafter"/>
</dbReference>
<dbReference type="GeneTree" id="ENSGT00940000161589"/>
<feature type="domain" description="Cadherin" evidence="14">
    <location>
        <begin position="251"/>
        <end position="357"/>
    </location>
</feature>
<dbReference type="InterPro" id="IPR002126">
    <property type="entry name" value="Cadherin-like_dom"/>
</dbReference>
<evidence type="ECO:0000256" key="2">
    <source>
        <dbReference type="ARBA" id="ARBA00004496"/>
    </source>
</evidence>
<feature type="domain" description="Cadherin" evidence="14">
    <location>
        <begin position="36"/>
        <end position="143"/>
    </location>
</feature>
<evidence type="ECO:0000256" key="3">
    <source>
        <dbReference type="ARBA" id="ARBA00022475"/>
    </source>
</evidence>
<dbReference type="CDD" id="cd11304">
    <property type="entry name" value="Cadherin_repeat"/>
    <property type="match status" value="4"/>
</dbReference>
<evidence type="ECO:0000256" key="9">
    <source>
        <dbReference type="ARBA" id="ARBA00022889"/>
    </source>
</evidence>
<proteinExistence type="predicted"/>
<evidence type="ECO:0000256" key="8">
    <source>
        <dbReference type="ARBA" id="ARBA00022837"/>
    </source>
</evidence>
<keyword evidence="7" id="KW-0677">Repeat</keyword>
<dbReference type="GO" id="GO:0005737">
    <property type="term" value="C:cytoplasm"/>
    <property type="evidence" value="ECO:0007669"/>
    <property type="project" value="UniProtKB-SubCell"/>
</dbReference>
<sequence>MLKINSMKEMKTIMFQDLKRKRIKPTMLSRQKRDWVLATFSVTEEDEGPFPKFIAKLYNDNSINNELKYRIMGSGIDQDPEQGLFVVNQTTGDLFVTRKVDREKHPQFKMTVFALRSHDSFNLDRLQSYYISVKDINDNPPEFPKIVENITIPEVLGKGEIQAVDKDEKNNRNSKVSYTLISQTQISSPKMFAMIQDSGEITLQGCLDYQFYSLVIRARDDGYPKPLSSTTTIHFNIKDGNNHPPVFDSQSVIILRVKVTDEDLPNTPAWRAKYTITEGNEHGNFKIETDAETNDGIVTLIKQMDYEGGPQRKLKIVVENEEPLFICGDDNDKNSKIESESKTAIIEVVDENDAPIFNVTNILIKRIEGLQPGEKLGTISAYDPDAFYKNKIRYVKAFDPEKLVSVNEVTGEVETVKEMDRESPFVNGTSYNIIIHAIDDADPPLTGTATIHLDIKDENDNTPYLVSPEQYVCIDSNSPYIDIKAADDDMDPFSGPFTFELVDNKEPGIEKWKLGEVKDDSVQLLREGELALGYYDVLFIIKDRQGVSKESTFKLRVCHCNPENKCKSLSDTRSIGAGILIAMLFVALLLFLRKYRNISIRTRCQFSSNSNAIDYDAPFGTLIKYNEEGGGASSEVRIYKPFKI</sequence>
<feature type="domain" description="Cadherin" evidence="14">
    <location>
        <begin position="368"/>
        <end position="465"/>
    </location>
</feature>
<dbReference type="GO" id="GO:0007156">
    <property type="term" value="P:homophilic cell adhesion via plasma membrane adhesion molecules"/>
    <property type="evidence" value="ECO:0007669"/>
    <property type="project" value="InterPro"/>
</dbReference>
<dbReference type="SMART" id="SM00112">
    <property type="entry name" value="CA"/>
    <property type="match status" value="4"/>
</dbReference>
<dbReference type="Ensembl" id="ENSCMIT00000032071.1">
    <property type="protein sequence ID" value="ENSCMIP00000031591.1"/>
    <property type="gene ID" value="ENSCMIG00000013544.1"/>
</dbReference>
<protein>
    <recommendedName>
        <fullName evidence="14">Cadherin domain-containing protein</fullName>
    </recommendedName>
</protein>
<evidence type="ECO:0000259" key="14">
    <source>
        <dbReference type="PROSITE" id="PS50268"/>
    </source>
</evidence>
<dbReference type="SUPFAM" id="SSF49313">
    <property type="entry name" value="Cadherin-like"/>
    <property type="match status" value="5"/>
</dbReference>
<keyword evidence="8 12" id="KW-0106">Calcium</keyword>
<dbReference type="GO" id="GO:0000902">
    <property type="term" value="P:cell morphogenesis"/>
    <property type="evidence" value="ECO:0007669"/>
    <property type="project" value="TreeGrafter"/>
</dbReference>
<evidence type="ECO:0000256" key="1">
    <source>
        <dbReference type="ARBA" id="ARBA00004236"/>
    </source>
</evidence>
<keyword evidence="4" id="KW-0963">Cytoplasm</keyword>
<evidence type="ECO:0000256" key="4">
    <source>
        <dbReference type="ARBA" id="ARBA00022490"/>
    </source>
</evidence>
<keyword evidence="10 13" id="KW-0472">Membrane</keyword>
<evidence type="ECO:0000313" key="16">
    <source>
        <dbReference type="Proteomes" id="UP000314986"/>
    </source>
</evidence>
<keyword evidence="13" id="KW-0812">Transmembrane</keyword>
<dbReference type="FunFam" id="2.60.40.60:FF:000095">
    <property type="entry name" value="Cadherin 13"/>
    <property type="match status" value="1"/>
</dbReference>
<dbReference type="GO" id="GO:0008013">
    <property type="term" value="F:beta-catenin binding"/>
    <property type="evidence" value="ECO:0007669"/>
    <property type="project" value="TreeGrafter"/>
</dbReference>
<dbReference type="GO" id="GO:0005912">
    <property type="term" value="C:adherens junction"/>
    <property type="evidence" value="ECO:0007669"/>
    <property type="project" value="TreeGrafter"/>
</dbReference>
<dbReference type="GO" id="GO:0016477">
    <property type="term" value="P:cell migration"/>
    <property type="evidence" value="ECO:0007669"/>
    <property type="project" value="TreeGrafter"/>
</dbReference>